<evidence type="ECO:0000313" key="2">
    <source>
        <dbReference type="EMBL" id="KAJ7758806.1"/>
    </source>
</evidence>
<gene>
    <name evidence="2" type="ORF">DFH07DRAFT_817997</name>
</gene>
<name>A0AAD7NFN2_9AGAR</name>
<dbReference type="Proteomes" id="UP001215280">
    <property type="component" value="Unassembled WGS sequence"/>
</dbReference>
<organism evidence="2 3">
    <name type="scientific">Mycena maculata</name>
    <dbReference type="NCBI Taxonomy" id="230809"/>
    <lineage>
        <taxon>Eukaryota</taxon>
        <taxon>Fungi</taxon>
        <taxon>Dikarya</taxon>
        <taxon>Basidiomycota</taxon>
        <taxon>Agaricomycotina</taxon>
        <taxon>Agaricomycetes</taxon>
        <taxon>Agaricomycetidae</taxon>
        <taxon>Agaricales</taxon>
        <taxon>Marasmiineae</taxon>
        <taxon>Mycenaceae</taxon>
        <taxon>Mycena</taxon>
    </lineage>
</organism>
<evidence type="ECO:0000313" key="3">
    <source>
        <dbReference type="Proteomes" id="UP001215280"/>
    </source>
</evidence>
<feature type="region of interest" description="Disordered" evidence="1">
    <location>
        <begin position="1"/>
        <end position="20"/>
    </location>
</feature>
<protein>
    <submittedName>
        <fullName evidence="2">Uncharacterized protein</fullName>
    </submittedName>
</protein>
<evidence type="ECO:0000256" key="1">
    <source>
        <dbReference type="SAM" id="MobiDB-lite"/>
    </source>
</evidence>
<feature type="compositionally biased region" description="Basic and acidic residues" evidence="1">
    <location>
        <begin position="1"/>
        <end position="12"/>
    </location>
</feature>
<proteinExistence type="predicted"/>
<dbReference type="AlphaFoldDB" id="A0AAD7NFN2"/>
<sequence length="250" mass="25828">MKDPRCVQEAHLRSRTSSFRRESRELIADKHHAEKVEGDTTARCVEPETSTLCRAGCITLLLRDGDAGGEDEGCERICGGCGGGIYEFDDGGEQGVRVRVGGKGGEAVEGAGAVEEAGAVEATGVGVTPGHEDEDTSASAIGSIGGRWRSLRPSVALVQRSKSALLPPLLLPAAPLAPPAPAPSQSVSSSAASLPSPSKESQSRWKAKSKSDAGNSRCALAHAPRTHSVADWRSGAPRTGAGRNLCVSSH</sequence>
<keyword evidence="3" id="KW-1185">Reference proteome</keyword>
<reference evidence="2" key="1">
    <citation type="submission" date="2023-03" db="EMBL/GenBank/DDBJ databases">
        <title>Massive genome expansion in bonnet fungi (Mycena s.s.) driven by repeated elements and novel gene families across ecological guilds.</title>
        <authorList>
            <consortium name="Lawrence Berkeley National Laboratory"/>
            <person name="Harder C.B."/>
            <person name="Miyauchi S."/>
            <person name="Viragh M."/>
            <person name="Kuo A."/>
            <person name="Thoen E."/>
            <person name="Andreopoulos B."/>
            <person name="Lu D."/>
            <person name="Skrede I."/>
            <person name="Drula E."/>
            <person name="Henrissat B."/>
            <person name="Morin E."/>
            <person name="Kohler A."/>
            <person name="Barry K."/>
            <person name="LaButti K."/>
            <person name="Morin E."/>
            <person name="Salamov A."/>
            <person name="Lipzen A."/>
            <person name="Mereny Z."/>
            <person name="Hegedus B."/>
            <person name="Baldrian P."/>
            <person name="Stursova M."/>
            <person name="Weitz H."/>
            <person name="Taylor A."/>
            <person name="Grigoriev I.V."/>
            <person name="Nagy L.G."/>
            <person name="Martin F."/>
            <person name="Kauserud H."/>
        </authorList>
    </citation>
    <scope>NUCLEOTIDE SEQUENCE</scope>
    <source>
        <strain evidence="2">CBHHK188m</strain>
    </source>
</reference>
<accession>A0AAD7NFN2</accession>
<dbReference type="EMBL" id="JARJLG010000054">
    <property type="protein sequence ID" value="KAJ7758806.1"/>
    <property type="molecule type" value="Genomic_DNA"/>
</dbReference>
<feature type="compositionally biased region" description="Low complexity" evidence="1">
    <location>
        <begin position="183"/>
        <end position="198"/>
    </location>
</feature>
<feature type="region of interest" description="Disordered" evidence="1">
    <location>
        <begin position="177"/>
        <end position="250"/>
    </location>
</feature>
<comment type="caution">
    <text evidence="2">The sequence shown here is derived from an EMBL/GenBank/DDBJ whole genome shotgun (WGS) entry which is preliminary data.</text>
</comment>